<dbReference type="OrthoDB" id="9767552at2"/>
<dbReference type="SUPFAM" id="SSF53756">
    <property type="entry name" value="UDP-Glycosyltransferase/glycogen phosphorylase"/>
    <property type="match status" value="1"/>
</dbReference>
<dbReference type="Gene3D" id="3.40.50.2000">
    <property type="entry name" value="Glycogen Phosphorylase B"/>
    <property type="match status" value="2"/>
</dbReference>
<evidence type="ECO:0000256" key="2">
    <source>
        <dbReference type="ARBA" id="ARBA00022679"/>
    </source>
</evidence>
<dbReference type="Proteomes" id="UP000262073">
    <property type="component" value="Chromosome"/>
</dbReference>
<dbReference type="CDD" id="cd03789">
    <property type="entry name" value="GT9_LPS_heptosyltransferase"/>
    <property type="match status" value="1"/>
</dbReference>
<name>A0A346NS42_9ALTE</name>
<dbReference type="AlphaFoldDB" id="A0A346NS42"/>
<evidence type="ECO:0000313" key="3">
    <source>
        <dbReference type="EMBL" id="AXR08349.1"/>
    </source>
</evidence>
<evidence type="ECO:0000313" key="4">
    <source>
        <dbReference type="Proteomes" id="UP000262073"/>
    </source>
</evidence>
<proteinExistence type="predicted"/>
<evidence type="ECO:0000256" key="1">
    <source>
        <dbReference type="ARBA" id="ARBA00022676"/>
    </source>
</evidence>
<keyword evidence="4" id="KW-1185">Reference proteome</keyword>
<dbReference type="PANTHER" id="PTHR30160:SF1">
    <property type="entry name" value="LIPOPOLYSACCHARIDE 1,2-N-ACETYLGLUCOSAMINETRANSFERASE-RELATED"/>
    <property type="match status" value="1"/>
</dbReference>
<keyword evidence="2 3" id="KW-0808">Transferase</keyword>
<dbReference type="GO" id="GO:0009244">
    <property type="term" value="P:lipopolysaccharide core region biosynthetic process"/>
    <property type="evidence" value="ECO:0007669"/>
    <property type="project" value="TreeGrafter"/>
</dbReference>
<dbReference type="Pfam" id="PF01075">
    <property type="entry name" value="Glyco_transf_9"/>
    <property type="match status" value="1"/>
</dbReference>
<protein>
    <submittedName>
        <fullName evidence="3">Glycosyltransferase family 9 protein</fullName>
    </submittedName>
</protein>
<accession>A0A346NS42</accession>
<dbReference type="PANTHER" id="PTHR30160">
    <property type="entry name" value="TETRAACYLDISACCHARIDE 4'-KINASE-RELATED"/>
    <property type="match status" value="1"/>
</dbReference>
<reference evidence="3 4" key="1">
    <citation type="submission" date="2018-08" db="EMBL/GenBank/DDBJ databases">
        <title>Salinimonas sediminis sp. nov., a piezophilic bacterium isolated from a deep-sea sediment sample from the New Britain Trench.</title>
        <authorList>
            <person name="Cao J."/>
        </authorList>
    </citation>
    <scope>NUCLEOTIDE SEQUENCE [LARGE SCALE GENOMIC DNA]</scope>
    <source>
        <strain evidence="3 4">N102</strain>
    </source>
</reference>
<dbReference type="KEGG" id="salm:D0Y50_01425"/>
<sequence>MAEAMQRPHILLIRLSAIGDIVMASGLPSSIKAAYPGARVCWLVESPYVELVKHDPGVDHVIAWPKNHWQQLHRSRQYTALYRAVTAFVKQLRNEHFDIAIEAQGLIKSALITRLSGARCRIGFVSKEHSHRLLTEAISKPVSDDFGSEYKALAQHMGSDYYHPHLTIDAATSQRLYKVLRQKQIPQHFVVLCPFTTRAQKHWPLERWQQLIVLLRAQYRGALVILGGPGDAATAEQLAVATGIYQLAGALSLAESLACIARAQALVGVDTGMTHAATVLSTPAVALFGSTCPYLRTPSSTTRVVYLDLPCAPCKRRPTCQARYDCLVNITAPRVWHTLQQVLK</sequence>
<organism evidence="3 4">
    <name type="scientific">Salinimonas sediminis</name>
    <dbReference type="NCBI Taxonomy" id="2303538"/>
    <lineage>
        <taxon>Bacteria</taxon>
        <taxon>Pseudomonadati</taxon>
        <taxon>Pseudomonadota</taxon>
        <taxon>Gammaproteobacteria</taxon>
        <taxon>Alteromonadales</taxon>
        <taxon>Alteromonadaceae</taxon>
        <taxon>Alteromonas/Salinimonas group</taxon>
        <taxon>Salinimonas</taxon>
    </lineage>
</organism>
<keyword evidence="1" id="KW-0328">Glycosyltransferase</keyword>
<dbReference type="InterPro" id="IPR051199">
    <property type="entry name" value="LPS_LOS_Heptosyltrfase"/>
</dbReference>
<dbReference type="InterPro" id="IPR002201">
    <property type="entry name" value="Glyco_trans_9"/>
</dbReference>
<dbReference type="EMBL" id="CP031769">
    <property type="protein sequence ID" value="AXR08349.1"/>
    <property type="molecule type" value="Genomic_DNA"/>
</dbReference>
<gene>
    <name evidence="3" type="ORF">D0Y50_01425</name>
</gene>
<dbReference type="GO" id="GO:0008713">
    <property type="term" value="F:ADP-heptose-lipopolysaccharide heptosyltransferase activity"/>
    <property type="evidence" value="ECO:0007669"/>
    <property type="project" value="TreeGrafter"/>
</dbReference>
<dbReference type="GO" id="GO:0005829">
    <property type="term" value="C:cytosol"/>
    <property type="evidence" value="ECO:0007669"/>
    <property type="project" value="TreeGrafter"/>
</dbReference>